<dbReference type="GO" id="GO:0070492">
    <property type="term" value="F:oligosaccharide binding"/>
    <property type="evidence" value="ECO:0007669"/>
    <property type="project" value="TreeGrafter"/>
</dbReference>
<feature type="domain" description="H-type lectin" evidence="1">
    <location>
        <begin position="172"/>
        <end position="235"/>
    </location>
</feature>
<keyword evidence="3" id="KW-1185">Reference proteome</keyword>
<dbReference type="InterPro" id="IPR037221">
    <property type="entry name" value="H-type_lectin_dom_sf"/>
</dbReference>
<feature type="domain" description="H-type lectin" evidence="1">
    <location>
        <begin position="278"/>
        <end position="345"/>
    </location>
</feature>
<dbReference type="STRING" id="196109.A0A136IQY5"/>
<dbReference type="OrthoDB" id="291007at2759"/>
<name>A0A136IQY5_9PEZI</name>
<dbReference type="SUPFAM" id="SSF55486">
    <property type="entry name" value="Metalloproteases ('zincins'), catalytic domain"/>
    <property type="match status" value="1"/>
</dbReference>
<gene>
    <name evidence="2" type="ORF">Micbo1qcDRAFT_98944</name>
</gene>
<feature type="non-terminal residue" evidence="2">
    <location>
        <position position="443"/>
    </location>
</feature>
<dbReference type="EMBL" id="KQ964263">
    <property type="protein sequence ID" value="KXJ87351.1"/>
    <property type="molecule type" value="Genomic_DNA"/>
</dbReference>
<dbReference type="GO" id="GO:0098609">
    <property type="term" value="P:cell-cell adhesion"/>
    <property type="evidence" value="ECO:0007669"/>
    <property type="project" value="TreeGrafter"/>
</dbReference>
<dbReference type="InterPro" id="IPR024079">
    <property type="entry name" value="MetalloPept_cat_dom_sf"/>
</dbReference>
<dbReference type="GO" id="GO:0009986">
    <property type="term" value="C:cell surface"/>
    <property type="evidence" value="ECO:0007669"/>
    <property type="project" value="TreeGrafter"/>
</dbReference>
<accession>A0A136IQY5</accession>
<dbReference type="GO" id="GO:0030247">
    <property type="term" value="F:polysaccharide binding"/>
    <property type="evidence" value="ECO:0007669"/>
    <property type="project" value="TreeGrafter"/>
</dbReference>
<dbReference type="InterPro" id="IPR019019">
    <property type="entry name" value="H-type_lectin_domain"/>
</dbReference>
<sequence length="443" mass="49885">KYGDLSTSSYVGTDAKKFVLSQKQPTMKFGQLDDDSTDSDVSYTVLHEFGHAIGCVHEHQANPIKWDVDAVIAGCAQRYKWSADTTRNQILNQENFRELTKTDFDNNSIMCYWFPAEWTLDKQSAPVNRVLSDNDKSFINRMYPPRTRNVGKLDIVPGIRTTADNVVPLNSVSVDFQPPYNSPPRVVVGLTHVDEANHANIRVRLDAEKITKDGFTLNMDTWADSILDNAGATWLEFRPEERQFQVGSYNTFEDRGLGVLPDPIQENGNTVRRDISQVDFPKPNTYTADKPPKVLTWLTGLDLGREANWRIRCYAQNITHKGFDLVIETWGDTICHSASASWVAYPADADAVQGGKVSSLDVRSWFPAVPKTKGKVEFEQQGPTSFDKTPKVFIGLSMLDMDSAKKMRVKVYADKISSDGFWWHGDSWDGSQLYSVGADWIAF</sequence>
<dbReference type="AlphaFoldDB" id="A0A136IQY5"/>
<dbReference type="GO" id="GO:0008237">
    <property type="term" value="F:metallopeptidase activity"/>
    <property type="evidence" value="ECO:0007669"/>
    <property type="project" value="InterPro"/>
</dbReference>
<dbReference type="InParanoid" id="A0A136IQY5"/>
<dbReference type="PANTHER" id="PTHR46938">
    <property type="entry name" value="DISCOIDIN-1 SUBUNIT A-RELATED-RELATED"/>
    <property type="match status" value="1"/>
</dbReference>
<feature type="non-terminal residue" evidence="2">
    <location>
        <position position="1"/>
    </location>
</feature>
<dbReference type="Gene3D" id="2.60.40.2080">
    <property type="match status" value="3"/>
</dbReference>
<evidence type="ECO:0000313" key="2">
    <source>
        <dbReference type="EMBL" id="KXJ87351.1"/>
    </source>
</evidence>
<organism evidence="2 3">
    <name type="scientific">Microdochium bolleyi</name>
    <dbReference type="NCBI Taxonomy" id="196109"/>
    <lineage>
        <taxon>Eukaryota</taxon>
        <taxon>Fungi</taxon>
        <taxon>Dikarya</taxon>
        <taxon>Ascomycota</taxon>
        <taxon>Pezizomycotina</taxon>
        <taxon>Sordariomycetes</taxon>
        <taxon>Xylariomycetidae</taxon>
        <taxon>Xylariales</taxon>
        <taxon>Microdochiaceae</taxon>
        <taxon>Microdochium</taxon>
    </lineage>
</organism>
<dbReference type="GO" id="GO:0046871">
    <property type="term" value="F:N-acetylgalactosamine binding"/>
    <property type="evidence" value="ECO:0007669"/>
    <property type="project" value="TreeGrafter"/>
</dbReference>
<dbReference type="Pfam" id="PF09458">
    <property type="entry name" value="H_lectin"/>
    <property type="match status" value="3"/>
</dbReference>
<evidence type="ECO:0000259" key="1">
    <source>
        <dbReference type="Pfam" id="PF09458"/>
    </source>
</evidence>
<dbReference type="InterPro" id="IPR052487">
    <property type="entry name" value="Galactose-binding_lectin"/>
</dbReference>
<dbReference type="Gene3D" id="3.40.390.10">
    <property type="entry name" value="Collagenase (Catalytic Domain)"/>
    <property type="match status" value="1"/>
</dbReference>
<dbReference type="GO" id="GO:0098636">
    <property type="term" value="C:protein complex involved in cell adhesion"/>
    <property type="evidence" value="ECO:0007669"/>
    <property type="project" value="TreeGrafter"/>
</dbReference>
<feature type="domain" description="H-type lectin" evidence="1">
    <location>
        <begin position="384"/>
        <end position="443"/>
    </location>
</feature>
<protein>
    <recommendedName>
        <fullName evidence="1">H-type lectin domain-containing protein</fullName>
    </recommendedName>
</protein>
<dbReference type="SUPFAM" id="SSF141086">
    <property type="entry name" value="Agglutinin HPA-like"/>
    <property type="match status" value="3"/>
</dbReference>
<dbReference type="Proteomes" id="UP000070501">
    <property type="component" value="Unassembled WGS sequence"/>
</dbReference>
<reference evidence="3" key="1">
    <citation type="submission" date="2016-02" db="EMBL/GenBank/DDBJ databases">
        <title>Draft genome sequence of Microdochium bolleyi, a fungal endophyte of beachgrass.</title>
        <authorList>
            <consortium name="DOE Joint Genome Institute"/>
            <person name="David A.S."/>
            <person name="May G."/>
            <person name="Haridas S."/>
            <person name="Lim J."/>
            <person name="Wang M."/>
            <person name="Labutti K."/>
            <person name="Lipzen A."/>
            <person name="Barry K."/>
            <person name="Grigoriev I.V."/>
        </authorList>
    </citation>
    <scope>NUCLEOTIDE SEQUENCE [LARGE SCALE GENOMIC DNA]</scope>
    <source>
        <strain evidence="3">J235TASD1</strain>
    </source>
</reference>
<evidence type="ECO:0000313" key="3">
    <source>
        <dbReference type="Proteomes" id="UP000070501"/>
    </source>
</evidence>
<proteinExistence type="predicted"/>